<evidence type="ECO:0000256" key="11">
    <source>
        <dbReference type="ARBA" id="ARBA00023306"/>
    </source>
</evidence>
<name>A0A7C8Z487_OPUST</name>
<keyword evidence="8" id="KW-0498">Mitosis</keyword>
<dbReference type="InterPro" id="IPR033341">
    <property type="entry name" value="SKA3"/>
</dbReference>
<evidence type="ECO:0000313" key="13">
    <source>
        <dbReference type="EMBL" id="MBA4633976.1"/>
    </source>
</evidence>
<comment type="subcellular location">
    <subcellularLocation>
        <location evidence="2">Chromosome</location>
        <location evidence="2">Centromere</location>
        <location evidence="2">Kinetochore</location>
    </subcellularLocation>
    <subcellularLocation>
        <location evidence="1">Cytoplasm</location>
        <location evidence="1">Cytoskeleton</location>
        <location evidence="1">Spindle</location>
    </subcellularLocation>
</comment>
<protein>
    <submittedName>
        <fullName evidence="13">Uncharacterized protein</fullName>
    </submittedName>
</protein>
<dbReference type="GO" id="GO:0000940">
    <property type="term" value="C:outer kinetochore"/>
    <property type="evidence" value="ECO:0007669"/>
    <property type="project" value="InterPro"/>
</dbReference>
<keyword evidence="6" id="KW-0132">Cell division</keyword>
<dbReference type="AlphaFoldDB" id="A0A7C8Z487"/>
<reference evidence="13" key="1">
    <citation type="journal article" date="2013" name="J. Plant Res.">
        <title>Effect of fungi and light on seed germination of three Opuntia species from semiarid lands of central Mexico.</title>
        <authorList>
            <person name="Delgado-Sanchez P."/>
            <person name="Jimenez-Bremont J.F."/>
            <person name="Guerrero-Gonzalez Mde L."/>
            <person name="Flores J."/>
        </authorList>
    </citation>
    <scope>NUCLEOTIDE SEQUENCE</scope>
    <source>
        <tissue evidence="13">Cladode</tissue>
    </source>
</reference>
<dbReference type="PANTHER" id="PTHR48118:SF1">
    <property type="entry name" value="SPINDLE AND KINETOCHORE-ASSOCIATED PROTEIN 3"/>
    <property type="match status" value="1"/>
</dbReference>
<sequence>MEETLSRMSKSLATFCNNLQSSSDALKQSLDRRPIPLDSASTTFIQSLNRRASVLSADLNLLESMTSGTVSFEELLGHCHELFKHNQSSLSNLHSHLLSQGDLPSDDGVDEFEEDFMSQGVPTPETESPLGIKSLEDNSLFDDSLNLHSLGLSDICLATLASKGEAKSDVLDSPPKLHGLDSQNALSIPSTVGGNVTCLPESLEDCVFEGEEGAGPESHEASKLIFVSENGYENLPSYMKTLAPWEDIQSAVEKINSYLSRKANSKQTNFFHPEELESMGLGPKGRSYLLLLVRMKRLSVETNDGLISYKVL</sequence>
<evidence type="ECO:0000256" key="10">
    <source>
        <dbReference type="ARBA" id="ARBA00023212"/>
    </source>
</evidence>
<evidence type="ECO:0000256" key="7">
    <source>
        <dbReference type="ARBA" id="ARBA00022701"/>
    </source>
</evidence>
<keyword evidence="11" id="KW-0131">Cell cycle</keyword>
<keyword evidence="7" id="KW-0493">Microtubule</keyword>
<dbReference type="GO" id="GO:0005876">
    <property type="term" value="C:spindle microtubule"/>
    <property type="evidence" value="ECO:0007669"/>
    <property type="project" value="TreeGrafter"/>
</dbReference>
<organism evidence="13">
    <name type="scientific">Opuntia streptacantha</name>
    <name type="common">Prickly pear cactus</name>
    <name type="synonym">Opuntia cardona</name>
    <dbReference type="NCBI Taxonomy" id="393608"/>
    <lineage>
        <taxon>Eukaryota</taxon>
        <taxon>Viridiplantae</taxon>
        <taxon>Streptophyta</taxon>
        <taxon>Embryophyta</taxon>
        <taxon>Tracheophyta</taxon>
        <taxon>Spermatophyta</taxon>
        <taxon>Magnoliopsida</taxon>
        <taxon>eudicotyledons</taxon>
        <taxon>Gunneridae</taxon>
        <taxon>Pentapetalae</taxon>
        <taxon>Caryophyllales</taxon>
        <taxon>Cactineae</taxon>
        <taxon>Cactaceae</taxon>
        <taxon>Opuntioideae</taxon>
        <taxon>Opuntia</taxon>
    </lineage>
</organism>
<keyword evidence="5" id="KW-0963">Cytoplasm</keyword>
<keyword evidence="4" id="KW-0158">Chromosome</keyword>
<evidence type="ECO:0000256" key="9">
    <source>
        <dbReference type="ARBA" id="ARBA00022838"/>
    </source>
</evidence>
<evidence type="ECO:0000256" key="8">
    <source>
        <dbReference type="ARBA" id="ARBA00022776"/>
    </source>
</evidence>
<comment type="similarity">
    <text evidence="3">Belongs to the SKA3 family.</text>
</comment>
<evidence type="ECO:0000256" key="2">
    <source>
        <dbReference type="ARBA" id="ARBA00004629"/>
    </source>
</evidence>
<evidence type="ECO:0000256" key="1">
    <source>
        <dbReference type="ARBA" id="ARBA00004186"/>
    </source>
</evidence>
<dbReference type="EMBL" id="GISG01088926">
    <property type="protein sequence ID" value="MBA4633976.1"/>
    <property type="molecule type" value="Transcribed_RNA"/>
</dbReference>
<evidence type="ECO:0000256" key="4">
    <source>
        <dbReference type="ARBA" id="ARBA00022454"/>
    </source>
</evidence>
<evidence type="ECO:0000256" key="6">
    <source>
        <dbReference type="ARBA" id="ARBA00022618"/>
    </source>
</evidence>
<accession>A0A7C8Z487</accession>
<dbReference type="GO" id="GO:0051301">
    <property type="term" value="P:cell division"/>
    <property type="evidence" value="ECO:0007669"/>
    <property type="project" value="UniProtKB-KW"/>
</dbReference>
<dbReference type="GO" id="GO:0000278">
    <property type="term" value="P:mitotic cell cycle"/>
    <property type="evidence" value="ECO:0007669"/>
    <property type="project" value="TreeGrafter"/>
</dbReference>
<reference evidence="13" key="2">
    <citation type="submission" date="2020-07" db="EMBL/GenBank/DDBJ databases">
        <authorList>
            <person name="Vera ALvarez R."/>
            <person name="Arias-Moreno D.M."/>
            <person name="Jimenez-Jacinto V."/>
            <person name="Jimenez-Bremont J.F."/>
            <person name="Swaminathan K."/>
            <person name="Moose S.P."/>
            <person name="Guerrero-Gonzalez M.L."/>
            <person name="Marino-Ramirez L."/>
            <person name="Landsman D."/>
            <person name="Rodriguez-Kessler M."/>
            <person name="Delgado-Sanchez P."/>
        </authorList>
    </citation>
    <scope>NUCLEOTIDE SEQUENCE</scope>
    <source>
        <tissue evidence="13">Cladode</tissue>
    </source>
</reference>
<keyword evidence="9" id="KW-0995">Kinetochore</keyword>
<evidence type="ECO:0000256" key="5">
    <source>
        <dbReference type="ARBA" id="ARBA00022490"/>
    </source>
</evidence>
<dbReference type="GO" id="GO:0007059">
    <property type="term" value="P:chromosome segregation"/>
    <property type="evidence" value="ECO:0007669"/>
    <property type="project" value="InterPro"/>
</dbReference>
<keyword evidence="10" id="KW-0206">Cytoskeleton</keyword>
<proteinExistence type="inferred from homology"/>
<dbReference type="EMBL" id="GISG01088924">
    <property type="protein sequence ID" value="MBA4633974.1"/>
    <property type="molecule type" value="Transcribed_RNA"/>
</dbReference>
<dbReference type="PANTHER" id="PTHR48118">
    <property type="entry name" value="SPINDLE AND KINETOCHORE-ASSOCIATED PROTEIN 3"/>
    <property type="match status" value="1"/>
</dbReference>
<evidence type="ECO:0000256" key="3">
    <source>
        <dbReference type="ARBA" id="ARBA00007716"/>
    </source>
</evidence>
<evidence type="ECO:0000256" key="12">
    <source>
        <dbReference type="ARBA" id="ARBA00023328"/>
    </source>
</evidence>
<keyword evidence="12" id="KW-0137">Centromere</keyword>